<sequence length="1094" mass="120404">MDSTTPQRSRLLTYGGRPIRDYASPGSTPPIKPVPAVSPSSRRGNYIPPTAEIQVPPTRGSGVPGAGSEVLICKPDTSPSVVRHSERVISSPVSSKHPIQQQRVSYSVSLPRAMDSVASPRSNIPTRAVTPVRKPQVEENTPASPVSDGFASSLAFEGVVYSRASDPPTAAEISPREIHILSQSLHATAELPFIPTSVPEGSPRFLTNPPAVIDTPMSPIEPSPGGVSKLDNVLEVSPVLPTHTTRDASSKLNLNVPHSGISRRPSPSVSVSGGGGTRPSTPSRGGGTRPSTPSRGGGKGNPDFASETPEQRRSRHTANQAVYDRMNPVLRQARSGLDAVRDWVAENGGVTDEDNERPQGVQQSEKVIKQTPEKVVPIVKEENTSVTPTRKPSVPNFYDQTHHSPESTPSESGIKQSTFEPVEAIASDITNISTLTNTSESDTSIARSNVAASVPVPVIRRLRKKASYYNLRAPETMTAMLRVTDEDFDEEIPARVLEAIKPVVNSFVRMGSLESYFSGEEEGRIEDEMMFEGKVDSEGGLSIQAVPSDERYLSPPHGDSLGDFDIDVATIDYRASTSTYEETKVPIDTSMSLAPASLEEVEVIPEQNIPVRQDSTVADVPFCKNQDQSSGLHPLIAAVYPWNPHFPGTEEEFGGSVITIPPPTTADGYLNEEEKKKVEETKEEQKQSVTLISAPQSLGNTVVKVVPEASEPASRSRLSSSSSTSRSSSSHSQRHSVARKTRRTEAMHKLNMRPTILSTISEEPAEEGQDSSGRDSKQSTRSSLASGIIQCQETMSEWLLSTAILDDRSRVWVPPVFKEKEFEVLEEFERLKKKCGGGRGFGVGNAVMRWGKKEEEDMERHLLPLRYKKVAAEELERERRALLKRWEKSDVSILEIPEESLRRLWDQGKGKLRSVTELSVEEVDLIVRETQRSAEGDVMRRVKLDATTVGSSRWLRMSPLAKRQFVKFNLTGLKDRMELAAAVRGGERRYKGRRSSETFVMFEARRRRENHKNAPPVLGIAVGRPQKEKRSLWTRCGEAVQGFFRTAVALSSQPKPKKEKVVERGRWEVVRAERGLQRFRRGESPIIAPRNPLT</sequence>
<feature type="compositionally biased region" description="Basic residues" evidence="1">
    <location>
        <begin position="732"/>
        <end position="742"/>
    </location>
</feature>
<protein>
    <submittedName>
        <fullName evidence="2">Uncharacterized protein</fullName>
    </submittedName>
</protein>
<accession>A0A437ADZ4</accession>
<dbReference type="RefSeq" id="XP_067494561.1">
    <property type="nucleotide sequence ID" value="XM_067633137.1"/>
</dbReference>
<reference evidence="2 3" key="1">
    <citation type="submission" date="2019-01" db="EMBL/GenBank/DDBJ databases">
        <title>Intercellular communication is required for trap formation in the nematode-trapping fungus Duddingtonia flagrans.</title>
        <authorList>
            <person name="Youssar L."/>
            <person name="Wernet V."/>
            <person name="Hensel N."/>
            <person name="Hildebrandt H.-G."/>
            <person name="Fischer R."/>
        </authorList>
    </citation>
    <scope>NUCLEOTIDE SEQUENCE [LARGE SCALE GENOMIC DNA]</scope>
    <source>
        <strain evidence="2 3">CBS H-5679</strain>
    </source>
</reference>
<comment type="caution">
    <text evidence="2">The sequence shown here is derived from an EMBL/GenBank/DDBJ whole genome shotgun (WGS) entry which is preliminary data.</text>
</comment>
<keyword evidence="3" id="KW-1185">Reference proteome</keyword>
<feature type="compositionally biased region" description="Polar residues" evidence="1">
    <location>
        <begin position="406"/>
        <end position="415"/>
    </location>
</feature>
<feature type="region of interest" description="Disordered" evidence="1">
    <location>
        <begin position="1"/>
        <end position="69"/>
    </location>
</feature>
<dbReference type="Proteomes" id="UP000283090">
    <property type="component" value="Unassembled WGS sequence"/>
</dbReference>
<feature type="region of interest" description="Disordered" evidence="1">
    <location>
        <begin position="241"/>
        <end position="327"/>
    </location>
</feature>
<feature type="compositionally biased region" description="Low complexity" evidence="1">
    <location>
        <begin position="278"/>
        <end position="294"/>
    </location>
</feature>
<dbReference type="AlphaFoldDB" id="A0A437ADZ4"/>
<feature type="compositionally biased region" description="Basic and acidic residues" evidence="1">
    <location>
        <begin position="674"/>
        <end position="686"/>
    </location>
</feature>
<feature type="region of interest" description="Disordered" evidence="1">
    <location>
        <begin position="348"/>
        <end position="415"/>
    </location>
</feature>
<dbReference type="GeneID" id="93582352"/>
<name>A0A437ADZ4_ARTFL</name>
<feature type="compositionally biased region" description="Low complexity" evidence="1">
    <location>
        <begin position="259"/>
        <end position="271"/>
    </location>
</feature>
<dbReference type="EMBL" id="SAEB01000001">
    <property type="protein sequence ID" value="RVD89017.1"/>
    <property type="molecule type" value="Genomic_DNA"/>
</dbReference>
<evidence type="ECO:0000313" key="2">
    <source>
        <dbReference type="EMBL" id="RVD89017.1"/>
    </source>
</evidence>
<proteinExistence type="predicted"/>
<feature type="compositionally biased region" description="Polar residues" evidence="1">
    <location>
        <begin position="1"/>
        <end position="10"/>
    </location>
</feature>
<dbReference type="VEuPathDB" id="FungiDB:DFL_000041"/>
<evidence type="ECO:0000256" key="1">
    <source>
        <dbReference type="SAM" id="MobiDB-lite"/>
    </source>
</evidence>
<feature type="compositionally biased region" description="Low complexity" evidence="1">
    <location>
        <begin position="715"/>
        <end position="731"/>
    </location>
</feature>
<gene>
    <name evidence="2" type="ORF">DFL_000041</name>
</gene>
<feature type="region of interest" description="Disordered" evidence="1">
    <location>
        <begin position="707"/>
        <end position="785"/>
    </location>
</feature>
<organism evidence="2 3">
    <name type="scientific">Arthrobotrys flagrans</name>
    <name type="common">Nematode-trapping fungus</name>
    <name type="synonym">Trichothecium flagrans</name>
    <dbReference type="NCBI Taxonomy" id="97331"/>
    <lineage>
        <taxon>Eukaryota</taxon>
        <taxon>Fungi</taxon>
        <taxon>Dikarya</taxon>
        <taxon>Ascomycota</taxon>
        <taxon>Pezizomycotina</taxon>
        <taxon>Orbiliomycetes</taxon>
        <taxon>Orbiliales</taxon>
        <taxon>Orbiliaceae</taxon>
        <taxon>Arthrobotrys</taxon>
    </lineage>
</organism>
<feature type="region of interest" description="Disordered" evidence="1">
    <location>
        <begin position="674"/>
        <end position="693"/>
    </location>
</feature>
<dbReference type="OrthoDB" id="5403790at2759"/>
<evidence type="ECO:0000313" key="3">
    <source>
        <dbReference type="Proteomes" id="UP000283090"/>
    </source>
</evidence>